<sequence>MSMIDSGKGPASSMHILNSTAHTSSRAWAWRAMGGDVRPSARRLKGGGSTDWGLTEVEKSKQAESYCGEKCWTVSRTLISSEPEKKHTAAAKLLSSGEQEEGVKHDGGKSGYERGADAVVHVEGGQSAAAGREDEESDGVVGEVAVEALVEGAALREVCFQRFDLHQGAHHHEYVEDLVALADEVTLPREQTLRVRAAEEIGADEEKDHVVEVVRHDRVGAALLVAAVDAVDHGADV</sequence>
<protein>
    <submittedName>
        <fullName evidence="2">Uncharacterized protein</fullName>
    </submittedName>
</protein>
<evidence type="ECO:0000313" key="3">
    <source>
        <dbReference type="Proteomes" id="UP000314294"/>
    </source>
</evidence>
<feature type="region of interest" description="Disordered" evidence="1">
    <location>
        <begin position="83"/>
        <end position="113"/>
    </location>
</feature>
<dbReference type="EMBL" id="SRLO01000095">
    <property type="protein sequence ID" value="TNN76247.1"/>
    <property type="molecule type" value="Genomic_DNA"/>
</dbReference>
<feature type="compositionally biased region" description="Basic and acidic residues" evidence="1">
    <location>
        <begin position="101"/>
        <end position="113"/>
    </location>
</feature>
<reference evidence="2 3" key="1">
    <citation type="submission" date="2019-03" db="EMBL/GenBank/DDBJ databases">
        <title>First draft genome of Liparis tanakae, snailfish: a comprehensive survey of snailfish specific genes.</title>
        <authorList>
            <person name="Kim W."/>
            <person name="Song I."/>
            <person name="Jeong J.-H."/>
            <person name="Kim D."/>
            <person name="Kim S."/>
            <person name="Ryu S."/>
            <person name="Song J.Y."/>
            <person name="Lee S.K."/>
        </authorList>
    </citation>
    <scope>NUCLEOTIDE SEQUENCE [LARGE SCALE GENOMIC DNA]</scope>
    <source>
        <tissue evidence="2">Muscle</tissue>
    </source>
</reference>
<proteinExistence type="predicted"/>
<gene>
    <name evidence="2" type="ORF">EYF80_013535</name>
</gene>
<dbReference type="AlphaFoldDB" id="A0A4Z2IEB5"/>
<dbReference type="Proteomes" id="UP000314294">
    <property type="component" value="Unassembled WGS sequence"/>
</dbReference>
<keyword evidence="3" id="KW-1185">Reference proteome</keyword>
<evidence type="ECO:0000256" key="1">
    <source>
        <dbReference type="SAM" id="MobiDB-lite"/>
    </source>
</evidence>
<name>A0A4Z2IEB5_9TELE</name>
<evidence type="ECO:0000313" key="2">
    <source>
        <dbReference type="EMBL" id="TNN76247.1"/>
    </source>
</evidence>
<accession>A0A4Z2IEB5</accession>
<organism evidence="2 3">
    <name type="scientific">Liparis tanakae</name>
    <name type="common">Tanaka's snailfish</name>
    <dbReference type="NCBI Taxonomy" id="230148"/>
    <lineage>
        <taxon>Eukaryota</taxon>
        <taxon>Metazoa</taxon>
        <taxon>Chordata</taxon>
        <taxon>Craniata</taxon>
        <taxon>Vertebrata</taxon>
        <taxon>Euteleostomi</taxon>
        <taxon>Actinopterygii</taxon>
        <taxon>Neopterygii</taxon>
        <taxon>Teleostei</taxon>
        <taxon>Neoteleostei</taxon>
        <taxon>Acanthomorphata</taxon>
        <taxon>Eupercaria</taxon>
        <taxon>Perciformes</taxon>
        <taxon>Cottioidei</taxon>
        <taxon>Cottales</taxon>
        <taxon>Liparidae</taxon>
        <taxon>Liparis</taxon>
    </lineage>
</organism>
<comment type="caution">
    <text evidence="2">The sequence shown here is derived from an EMBL/GenBank/DDBJ whole genome shotgun (WGS) entry which is preliminary data.</text>
</comment>